<geneLocation type="plasmid" evidence="1">
    <name>pA1731-KPC</name>
</geneLocation>
<evidence type="ECO:0000313" key="2">
    <source>
        <dbReference type="EMBL" id="QBQ67250.1"/>
    </source>
</evidence>
<proteinExistence type="predicted"/>
<name>A0A482M1Y8_KLEPN</name>
<dbReference type="AlphaFoldDB" id="A0A482M1Y8"/>
<sequence length="106" mass="12292">MKNAWQVGTKLLHNAAPLDKRPNRAFVDQVRFSFHELSHRQLSESLVSQAEDLIAASFFTDNLTIIRIPYSTLFHKRTHSFFADLSRLIYKEITCRVDEISNSAIR</sequence>
<dbReference type="EMBL" id="MH909332">
    <property type="protein sequence ID" value="QBQ66805.1"/>
    <property type="molecule type" value="Genomic_DNA"/>
</dbReference>
<keyword evidence="1" id="KW-0614">Plasmid</keyword>
<reference evidence="1" key="1">
    <citation type="submission" date="2018-09" db="EMBL/GenBank/DDBJ databases">
        <authorList>
            <person name="Zhou D."/>
        </authorList>
    </citation>
    <scope>NUCLEOTIDE SEQUENCE</scope>
    <source>
        <strain evidence="1">A1731</strain>
        <strain evidence="2">A1759</strain>
        <strain evidence="3">A1763</strain>
        <plasmid evidence="1">pA1731-KPC</plasmid>
        <plasmid evidence="2">pA1759-KPC</plasmid>
        <plasmid evidence="3">pA1763-KPC</plasmid>
    </source>
</reference>
<dbReference type="EMBL" id="MH909338">
    <property type="protein sequence ID" value="QBQ67250.1"/>
    <property type="molecule type" value="Genomic_DNA"/>
</dbReference>
<accession>A0A482M1Y8</accession>
<organism evidence="1">
    <name type="scientific">Klebsiella pneumoniae</name>
    <dbReference type="NCBI Taxonomy" id="573"/>
    <lineage>
        <taxon>Bacteria</taxon>
        <taxon>Pseudomonadati</taxon>
        <taxon>Pseudomonadota</taxon>
        <taxon>Gammaproteobacteria</taxon>
        <taxon>Enterobacterales</taxon>
        <taxon>Enterobacteriaceae</taxon>
        <taxon>Klebsiella/Raoultella group</taxon>
        <taxon>Klebsiella</taxon>
        <taxon>Klebsiella pneumoniae complex</taxon>
    </lineage>
</organism>
<dbReference type="EMBL" id="MH909340">
    <property type="protein sequence ID" value="QBQ67432.1"/>
    <property type="molecule type" value="Genomic_DNA"/>
</dbReference>
<evidence type="ECO:0000313" key="3">
    <source>
        <dbReference type="EMBL" id="QBQ67432.1"/>
    </source>
</evidence>
<evidence type="ECO:0000313" key="1">
    <source>
        <dbReference type="EMBL" id="QBQ66805.1"/>
    </source>
</evidence>
<geneLocation type="plasmid" evidence="2">
    <name>pA1759-KPC</name>
</geneLocation>
<protein>
    <submittedName>
        <fullName evidence="1">Uncharacterized protein</fullName>
    </submittedName>
</protein>
<geneLocation type="plasmid" evidence="3">
    <name>pA1763-KPC</name>
</geneLocation>